<keyword evidence="2" id="KW-1185">Reference proteome</keyword>
<gene>
    <name evidence="1" type="ORF">KI387_029578</name>
</gene>
<evidence type="ECO:0000313" key="2">
    <source>
        <dbReference type="Proteomes" id="UP000824469"/>
    </source>
</evidence>
<protein>
    <submittedName>
        <fullName evidence="1">Uncharacterized protein</fullName>
    </submittedName>
</protein>
<sequence>MDKIVYSPKDEDLPKPPLVEEDINLPPNPTRMEDESKLLVEDTIDVNFDTKELPRMIPRAQNRATDVMATIGSMLIIPPVDNDMPFFVEYLRMQKYDILDSCLARTEGELLQRTTRHMMHELVRSIFTCLADLDSTGTHANDMKRSSLMSNSYINNIGNEYLGDDNDGSSIDNGSTDVDAGKSFPRTGSNHLAIAEDVPLFALGLINAAIELGGASIGRHP</sequence>
<accession>A0AA38FEC8</accession>
<comment type="caution">
    <text evidence="1">The sequence shown here is derived from an EMBL/GenBank/DDBJ whole genome shotgun (WGS) entry which is preliminary data.</text>
</comment>
<evidence type="ECO:0000313" key="1">
    <source>
        <dbReference type="EMBL" id="KAH9297896.1"/>
    </source>
</evidence>
<proteinExistence type="predicted"/>
<dbReference type="Proteomes" id="UP000824469">
    <property type="component" value="Unassembled WGS sequence"/>
</dbReference>
<name>A0AA38FEC8_TAXCH</name>
<dbReference type="EMBL" id="JAHRHJ020000010">
    <property type="protein sequence ID" value="KAH9297896.1"/>
    <property type="molecule type" value="Genomic_DNA"/>
</dbReference>
<feature type="non-terminal residue" evidence="1">
    <location>
        <position position="221"/>
    </location>
</feature>
<organism evidence="1 2">
    <name type="scientific">Taxus chinensis</name>
    <name type="common">Chinese yew</name>
    <name type="synonym">Taxus wallichiana var. chinensis</name>
    <dbReference type="NCBI Taxonomy" id="29808"/>
    <lineage>
        <taxon>Eukaryota</taxon>
        <taxon>Viridiplantae</taxon>
        <taxon>Streptophyta</taxon>
        <taxon>Embryophyta</taxon>
        <taxon>Tracheophyta</taxon>
        <taxon>Spermatophyta</taxon>
        <taxon>Pinopsida</taxon>
        <taxon>Pinidae</taxon>
        <taxon>Conifers II</taxon>
        <taxon>Cupressales</taxon>
        <taxon>Taxaceae</taxon>
        <taxon>Taxus</taxon>
    </lineage>
</organism>
<reference evidence="1 2" key="1">
    <citation type="journal article" date="2021" name="Nat. Plants">
        <title>The Taxus genome provides insights into paclitaxel biosynthesis.</title>
        <authorList>
            <person name="Xiong X."/>
            <person name="Gou J."/>
            <person name="Liao Q."/>
            <person name="Li Y."/>
            <person name="Zhou Q."/>
            <person name="Bi G."/>
            <person name="Li C."/>
            <person name="Du R."/>
            <person name="Wang X."/>
            <person name="Sun T."/>
            <person name="Guo L."/>
            <person name="Liang H."/>
            <person name="Lu P."/>
            <person name="Wu Y."/>
            <person name="Zhang Z."/>
            <person name="Ro D.K."/>
            <person name="Shang Y."/>
            <person name="Huang S."/>
            <person name="Yan J."/>
        </authorList>
    </citation>
    <scope>NUCLEOTIDE SEQUENCE [LARGE SCALE GENOMIC DNA]</scope>
    <source>
        <strain evidence="1">Ta-2019</strain>
    </source>
</reference>
<dbReference type="AlphaFoldDB" id="A0AA38FEC8"/>